<reference evidence="1" key="1">
    <citation type="journal article" date="2019" name="Sci. Rep.">
        <title>Draft genome of Tanacetum cinerariifolium, the natural source of mosquito coil.</title>
        <authorList>
            <person name="Yamashiro T."/>
            <person name="Shiraishi A."/>
            <person name="Satake H."/>
            <person name="Nakayama K."/>
        </authorList>
    </citation>
    <scope>NUCLEOTIDE SEQUENCE</scope>
</reference>
<keyword evidence="1" id="KW-0695">RNA-directed DNA polymerase</keyword>
<evidence type="ECO:0000313" key="1">
    <source>
        <dbReference type="EMBL" id="GFA15902.1"/>
    </source>
</evidence>
<comment type="caution">
    <text evidence="1">The sequence shown here is derived from an EMBL/GenBank/DDBJ whole genome shotgun (WGS) entry which is preliminary data.</text>
</comment>
<protein>
    <submittedName>
        <fullName evidence="1">Reverse transcriptase domain-containing protein</fullName>
    </submittedName>
</protein>
<accession>A0A699J6M3</accession>
<proteinExistence type="predicted"/>
<keyword evidence="1" id="KW-0548">Nucleotidyltransferase</keyword>
<dbReference type="EMBL" id="BKCJ010378097">
    <property type="protein sequence ID" value="GFA15902.1"/>
    <property type="molecule type" value="Genomic_DNA"/>
</dbReference>
<keyword evidence="1" id="KW-0808">Transferase</keyword>
<organism evidence="1">
    <name type="scientific">Tanacetum cinerariifolium</name>
    <name type="common">Dalmatian daisy</name>
    <name type="synonym">Chrysanthemum cinerariifolium</name>
    <dbReference type="NCBI Taxonomy" id="118510"/>
    <lineage>
        <taxon>Eukaryota</taxon>
        <taxon>Viridiplantae</taxon>
        <taxon>Streptophyta</taxon>
        <taxon>Embryophyta</taxon>
        <taxon>Tracheophyta</taxon>
        <taxon>Spermatophyta</taxon>
        <taxon>Magnoliopsida</taxon>
        <taxon>eudicotyledons</taxon>
        <taxon>Gunneridae</taxon>
        <taxon>Pentapetalae</taxon>
        <taxon>asterids</taxon>
        <taxon>campanulids</taxon>
        <taxon>Asterales</taxon>
        <taxon>Asteraceae</taxon>
        <taxon>Asteroideae</taxon>
        <taxon>Anthemideae</taxon>
        <taxon>Anthemidinae</taxon>
        <taxon>Tanacetum</taxon>
    </lineage>
</organism>
<feature type="non-terminal residue" evidence="1">
    <location>
        <position position="1"/>
    </location>
</feature>
<sequence length="584" mass="65864">CGGAHPYYQCLAAGGNTFSELRDNIQGYISAAAINYNQGNSVYRPPGSGSLPSNTVSNPKGELKAITTRSVLVLDGPTVLTPPPFINSKEDERVVETLTDLDLSEYTIKVPPPPVQKYKPPSPRDYVVHQRDPFHPNIPYPSRMLKQKQQEKDEVQIHKFWQMFKQLHINITFADALILIPKYLKMLKALLSNKEKLQELANTPLNENCSSVILKKLPEKLGDPGKFLILCGFKMILRDGDERLTLNMRHDTSSNSNQPQKESISLINVFNDSSEDFLEDLFSTNQPSGNPTFTSHRELTLPEVQNDIFDPEGGNVLPDKLLDLDSTKDLHPPLHVNPLSGSTTYSSSFSLLLEELADELALITFPPKYDDDLQFDVESDLKEIKFLLHQDSDSSLKDSMDQNNLANPVDNFVVHCPRCSPMNMLLIIHPLRYLMNMMMDFSRFDPKPSTNNEDKVFNPGILIQENLFEIITRVVQDKKLAISNASLILEDFDPLFYELPFFKEVPRSEMLLPFSSENEEKVFKSGIHTSEKVHSSLQVWGNWVKLSDPKQALRGSIPGNLKTHAEGFCTPVFISSASIRESCI</sequence>
<name>A0A699J6M3_TANCI</name>
<gene>
    <name evidence="1" type="ORF">Tci_587874</name>
</gene>
<dbReference type="AlphaFoldDB" id="A0A699J6M3"/>
<dbReference type="GO" id="GO:0003964">
    <property type="term" value="F:RNA-directed DNA polymerase activity"/>
    <property type="evidence" value="ECO:0007669"/>
    <property type="project" value="UniProtKB-KW"/>
</dbReference>